<proteinExistence type="inferred from homology"/>
<feature type="domain" description="PI31 proteasome regulator N-terminal" evidence="5">
    <location>
        <begin position="21"/>
        <end position="125"/>
    </location>
</feature>
<accession>A0A7R8WBA9</accession>
<dbReference type="AlphaFoldDB" id="A0A7R8WBA9"/>
<feature type="compositionally biased region" description="Polar residues" evidence="4">
    <location>
        <begin position="166"/>
        <end position="190"/>
    </location>
</feature>
<dbReference type="GO" id="GO:0043161">
    <property type="term" value="P:proteasome-mediated ubiquitin-dependent protein catabolic process"/>
    <property type="evidence" value="ECO:0007669"/>
    <property type="project" value="InterPro"/>
</dbReference>
<dbReference type="EMBL" id="OB661556">
    <property type="protein sequence ID" value="CAD7228483.1"/>
    <property type="molecule type" value="Genomic_DNA"/>
</dbReference>
<organism evidence="6">
    <name type="scientific">Cyprideis torosa</name>
    <dbReference type="NCBI Taxonomy" id="163714"/>
    <lineage>
        <taxon>Eukaryota</taxon>
        <taxon>Metazoa</taxon>
        <taxon>Ecdysozoa</taxon>
        <taxon>Arthropoda</taxon>
        <taxon>Crustacea</taxon>
        <taxon>Oligostraca</taxon>
        <taxon>Ostracoda</taxon>
        <taxon>Podocopa</taxon>
        <taxon>Podocopida</taxon>
        <taxon>Cytherocopina</taxon>
        <taxon>Cytheroidea</taxon>
        <taxon>Cytherideidae</taxon>
        <taxon>Cyprideis</taxon>
    </lineage>
</organism>
<dbReference type="PANTHER" id="PTHR13266">
    <property type="entry name" value="PROTEASOME INHIBITOR"/>
    <property type="match status" value="1"/>
</dbReference>
<dbReference type="Pfam" id="PF11566">
    <property type="entry name" value="PI31_Prot_N"/>
    <property type="match status" value="1"/>
</dbReference>
<feature type="compositionally biased region" description="Pro residues" evidence="4">
    <location>
        <begin position="246"/>
        <end position="262"/>
    </location>
</feature>
<comment type="similarity">
    <text evidence="1">Belongs to the proteasome inhibitor PI31 family.</text>
</comment>
<dbReference type="PANTHER" id="PTHR13266:SF1">
    <property type="entry name" value="PROTEASOME INHIBITOR PI31 SUBUNIT"/>
    <property type="match status" value="1"/>
</dbReference>
<dbReference type="Gene3D" id="3.40.1000.30">
    <property type="match status" value="1"/>
</dbReference>
<dbReference type="InterPro" id="IPR045128">
    <property type="entry name" value="PI31-like"/>
</dbReference>
<dbReference type="GO" id="GO:0004866">
    <property type="term" value="F:endopeptidase inhibitor activity"/>
    <property type="evidence" value="ECO:0007669"/>
    <property type="project" value="InterPro"/>
</dbReference>
<dbReference type="OrthoDB" id="68090at2759"/>
<evidence type="ECO:0000259" key="5">
    <source>
        <dbReference type="Pfam" id="PF11566"/>
    </source>
</evidence>
<name>A0A7R8WBA9_9CRUS</name>
<dbReference type="InterPro" id="IPR021625">
    <property type="entry name" value="PI31_Prot_N"/>
</dbReference>
<reference evidence="6" key="1">
    <citation type="submission" date="2020-11" db="EMBL/GenBank/DDBJ databases">
        <authorList>
            <person name="Tran Van P."/>
        </authorList>
    </citation>
    <scope>NUCLEOTIDE SEQUENCE</scope>
</reference>
<evidence type="ECO:0000313" key="6">
    <source>
        <dbReference type="EMBL" id="CAD7228483.1"/>
    </source>
</evidence>
<gene>
    <name evidence="6" type="ORF">CTOB1V02_LOCUS6366</name>
</gene>
<feature type="region of interest" description="Disordered" evidence="4">
    <location>
        <begin position="166"/>
        <end position="296"/>
    </location>
</feature>
<sequence>MGKATQHSLNGLELVFHANGRDIETPGDAAMLVVHWKMVMHGFRCIAVGVEEPPDQALVGSEILQSGWSTDKDCYTFLYTKEESDDSSPVPKYQMFILKGLRVDEVLSVNLYCKSSGTIRSTSVNLCSELPSSPVKLRNFHEITSAPAISDRLDDELMKLVNDQKPTIISKTSGPPSKSPQSATGGSSLQVHPDSPTRRGPQPHHPEWGPLHEPPYGPGSLGRSDLDPLGGFHGPNAGMLMDPRGMRPPMPLYPGNLPPGAVPPGARFDPYRPPGAFPPFPDPDHEPPPGWEDQFM</sequence>
<evidence type="ECO:0000256" key="4">
    <source>
        <dbReference type="SAM" id="MobiDB-lite"/>
    </source>
</evidence>
<dbReference type="GO" id="GO:0070628">
    <property type="term" value="F:proteasome binding"/>
    <property type="evidence" value="ECO:0007669"/>
    <property type="project" value="InterPro"/>
</dbReference>
<dbReference type="GO" id="GO:0000502">
    <property type="term" value="C:proteasome complex"/>
    <property type="evidence" value="ECO:0007669"/>
    <property type="project" value="UniProtKB-KW"/>
</dbReference>
<evidence type="ECO:0000256" key="2">
    <source>
        <dbReference type="ARBA" id="ARBA00015575"/>
    </source>
</evidence>
<evidence type="ECO:0000256" key="3">
    <source>
        <dbReference type="ARBA" id="ARBA00022942"/>
    </source>
</evidence>
<keyword evidence="3" id="KW-0647">Proteasome</keyword>
<evidence type="ECO:0000256" key="1">
    <source>
        <dbReference type="ARBA" id="ARBA00006405"/>
    </source>
</evidence>
<feature type="compositionally biased region" description="Pro residues" evidence="4">
    <location>
        <begin position="271"/>
        <end position="281"/>
    </location>
</feature>
<protein>
    <recommendedName>
        <fullName evidence="2">Proteasome inhibitor PI31 subunit</fullName>
    </recommendedName>
</protein>